<accession>A0A6V8HPR4</accession>
<evidence type="ECO:0000313" key="2">
    <source>
        <dbReference type="Proteomes" id="UP000053095"/>
    </source>
</evidence>
<evidence type="ECO:0000313" key="1">
    <source>
        <dbReference type="EMBL" id="GAM44034.1"/>
    </source>
</evidence>
<sequence length="104" mass="11907">MSPIPRSLVKFTQRIRNPALRNLTLSLIEEATQKPDLAHFTIATLKNPSHTSHTDPRPHATVVLATEEQFQNNKGQTVHIYHDAQGRYDGHILYQERENKPSDQ</sequence>
<dbReference type="AlphaFoldDB" id="A0A6V8HPR4"/>
<protein>
    <submittedName>
        <fullName evidence="1">Uncharacterized protein</fullName>
    </submittedName>
</protein>
<gene>
    <name evidence="1" type="ORF">TCE0_060f19332</name>
</gene>
<comment type="caution">
    <text evidence="1">The sequence shown here is derived from an EMBL/GenBank/DDBJ whole genome shotgun (WGS) entry which is preliminary data.</text>
</comment>
<dbReference type="Proteomes" id="UP000053095">
    <property type="component" value="Unassembled WGS sequence"/>
</dbReference>
<proteinExistence type="predicted"/>
<keyword evidence="2" id="KW-1185">Reference proteome</keyword>
<dbReference type="EMBL" id="DF933856">
    <property type="protein sequence ID" value="GAM44034.1"/>
    <property type="molecule type" value="Genomic_DNA"/>
</dbReference>
<reference evidence="2" key="1">
    <citation type="journal article" date="2015" name="Genome Announc.">
        <title>Draft genome sequence of Talaromyces cellulolyticus strain Y-94, a source of lignocellulosic biomass-degrading enzymes.</title>
        <authorList>
            <person name="Fujii T."/>
            <person name="Koike H."/>
            <person name="Sawayama S."/>
            <person name="Yano S."/>
            <person name="Inoue H."/>
        </authorList>
    </citation>
    <scope>NUCLEOTIDE SEQUENCE [LARGE SCALE GENOMIC DNA]</scope>
    <source>
        <strain evidence="2">Y-94</strain>
    </source>
</reference>
<name>A0A6V8HPR4_TALPI</name>
<organism evidence="1 2">
    <name type="scientific">Talaromyces pinophilus</name>
    <name type="common">Penicillium pinophilum</name>
    <dbReference type="NCBI Taxonomy" id="128442"/>
    <lineage>
        <taxon>Eukaryota</taxon>
        <taxon>Fungi</taxon>
        <taxon>Dikarya</taxon>
        <taxon>Ascomycota</taxon>
        <taxon>Pezizomycotina</taxon>
        <taxon>Eurotiomycetes</taxon>
        <taxon>Eurotiomycetidae</taxon>
        <taxon>Eurotiales</taxon>
        <taxon>Trichocomaceae</taxon>
        <taxon>Talaromyces</taxon>
        <taxon>Talaromyces sect. Talaromyces</taxon>
    </lineage>
</organism>